<evidence type="ECO:0000313" key="5">
    <source>
        <dbReference type="EMBL" id="CAD7238327.1"/>
    </source>
</evidence>
<dbReference type="PANTHER" id="PTHR47959:SF10">
    <property type="entry name" value="ATP-DEPENDENT RNA HELICASE RHLB"/>
    <property type="match status" value="1"/>
</dbReference>
<dbReference type="AlphaFoldDB" id="A0A7R9A085"/>
<gene>
    <name evidence="5" type="ORF">CTOB1V02_LOCUS16142</name>
</gene>
<dbReference type="Pfam" id="PF00271">
    <property type="entry name" value="Helicase_C"/>
    <property type="match status" value="1"/>
</dbReference>
<evidence type="ECO:0000256" key="3">
    <source>
        <dbReference type="ARBA" id="ARBA00022806"/>
    </source>
</evidence>
<dbReference type="GO" id="GO:0016787">
    <property type="term" value="F:hydrolase activity"/>
    <property type="evidence" value="ECO:0007669"/>
    <property type="project" value="UniProtKB-KW"/>
</dbReference>
<reference evidence="5" key="1">
    <citation type="submission" date="2020-11" db="EMBL/GenBank/DDBJ databases">
        <authorList>
            <person name="Tran Van P."/>
        </authorList>
    </citation>
    <scope>NUCLEOTIDE SEQUENCE</scope>
</reference>
<dbReference type="InterPro" id="IPR027417">
    <property type="entry name" value="P-loop_NTPase"/>
</dbReference>
<dbReference type="EMBL" id="OB699567">
    <property type="protein sequence ID" value="CAD7238327.1"/>
    <property type="molecule type" value="Genomic_DNA"/>
</dbReference>
<dbReference type="Gene3D" id="3.40.50.300">
    <property type="entry name" value="P-loop containing nucleotide triphosphate hydrolases"/>
    <property type="match status" value="2"/>
</dbReference>
<dbReference type="CDD" id="cd18787">
    <property type="entry name" value="SF2_C_DEAD"/>
    <property type="match status" value="1"/>
</dbReference>
<organism evidence="5">
    <name type="scientific">Cyprideis torosa</name>
    <dbReference type="NCBI Taxonomy" id="163714"/>
    <lineage>
        <taxon>Eukaryota</taxon>
        <taxon>Metazoa</taxon>
        <taxon>Ecdysozoa</taxon>
        <taxon>Arthropoda</taxon>
        <taxon>Crustacea</taxon>
        <taxon>Oligostraca</taxon>
        <taxon>Ostracoda</taxon>
        <taxon>Podocopa</taxon>
        <taxon>Podocopida</taxon>
        <taxon>Cytherocopina</taxon>
        <taxon>Cytheroidea</taxon>
        <taxon>Cytherideidae</taxon>
        <taxon>Cyprideis</taxon>
    </lineage>
</organism>
<dbReference type="InterPro" id="IPR001650">
    <property type="entry name" value="Helicase_C-like"/>
</dbReference>
<dbReference type="GO" id="GO:0005829">
    <property type="term" value="C:cytosol"/>
    <property type="evidence" value="ECO:0007669"/>
    <property type="project" value="TreeGrafter"/>
</dbReference>
<proteinExistence type="predicted"/>
<dbReference type="GO" id="GO:0005524">
    <property type="term" value="F:ATP binding"/>
    <property type="evidence" value="ECO:0007669"/>
    <property type="project" value="UniProtKB-KW"/>
</dbReference>
<accession>A0A7R9A085</accession>
<evidence type="ECO:0000256" key="4">
    <source>
        <dbReference type="ARBA" id="ARBA00022840"/>
    </source>
</evidence>
<evidence type="ECO:0000256" key="1">
    <source>
        <dbReference type="ARBA" id="ARBA00022741"/>
    </source>
</evidence>
<dbReference type="SMART" id="SM00490">
    <property type="entry name" value="HELICc"/>
    <property type="match status" value="1"/>
</dbReference>
<evidence type="ECO:0000256" key="2">
    <source>
        <dbReference type="ARBA" id="ARBA00022801"/>
    </source>
</evidence>
<dbReference type="SUPFAM" id="SSF52540">
    <property type="entry name" value="P-loop containing nucleoside triphosphate hydrolases"/>
    <property type="match status" value="1"/>
</dbReference>
<dbReference type="InterPro" id="IPR050079">
    <property type="entry name" value="DEAD_box_RNA_helicase"/>
</dbReference>
<keyword evidence="1" id="KW-0547">Nucleotide-binding</keyword>
<keyword evidence="2" id="KW-0378">Hydrolase</keyword>
<name>A0A7R9A085_9CRUS</name>
<dbReference type="PANTHER" id="PTHR47959">
    <property type="entry name" value="ATP-DEPENDENT RNA HELICASE RHLE-RELATED"/>
    <property type="match status" value="1"/>
</dbReference>
<dbReference type="GO" id="GO:0003724">
    <property type="term" value="F:RNA helicase activity"/>
    <property type="evidence" value="ECO:0007669"/>
    <property type="project" value="TreeGrafter"/>
</dbReference>
<dbReference type="OrthoDB" id="422663at2759"/>
<sequence>MLVIAPTRELAMQIKKDADSLGAYTGLKCAVVYVMELAYEHMDNPEAIKTENTGITAEGVRQVLYQPADDEKIPLLLGLLGTLKPERSIVFVNTKRAAEKIEGYLLGNDINCGMLSGDVRQSKRQKILADFTAGNLPILIATDVAARGLHVDDVSHVFNYDLPQQAEDYVHRIGRTARAGTPAVCTG</sequence>
<keyword evidence="3" id="KW-0347">Helicase</keyword>
<keyword evidence="4" id="KW-0067">ATP-binding</keyword>
<dbReference type="PROSITE" id="PS51194">
    <property type="entry name" value="HELICASE_CTER"/>
    <property type="match status" value="1"/>
</dbReference>
<protein>
    <submittedName>
        <fullName evidence="5">Uncharacterized protein</fullName>
    </submittedName>
</protein>